<dbReference type="EMBL" id="JAUEPP010000005">
    <property type="protein sequence ID" value="KAK3343295.1"/>
    <property type="molecule type" value="Genomic_DNA"/>
</dbReference>
<dbReference type="Proteomes" id="UP001278500">
    <property type="component" value="Unassembled WGS sequence"/>
</dbReference>
<keyword evidence="3" id="KW-1185">Reference proteome</keyword>
<feature type="domain" description="BTB" evidence="1">
    <location>
        <begin position="20"/>
        <end position="95"/>
    </location>
</feature>
<organism evidence="2 3">
    <name type="scientific">Neurospora tetraspora</name>
    <dbReference type="NCBI Taxonomy" id="94610"/>
    <lineage>
        <taxon>Eukaryota</taxon>
        <taxon>Fungi</taxon>
        <taxon>Dikarya</taxon>
        <taxon>Ascomycota</taxon>
        <taxon>Pezizomycotina</taxon>
        <taxon>Sordariomycetes</taxon>
        <taxon>Sordariomycetidae</taxon>
        <taxon>Sordariales</taxon>
        <taxon>Sordariaceae</taxon>
        <taxon>Neurospora</taxon>
    </lineage>
</organism>
<gene>
    <name evidence="2" type="ORF">B0H65DRAFT_470888</name>
</gene>
<dbReference type="CDD" id="cd18186">
    <property type="entry name" value="BTB_POZ_ZBTB_KLHL-like"/>
    <property type="match status" value="1"/>
</dbReference>
<dbReference type="Pfam" id="PF00651">
    <property type="entry name" value="BTB"/>
    <property type="match status" value="1"/>
</dbReference>
<dbReference type="PROSITE" id="PS50097">
    <property type="entry name" value="BTB"/>
    <property type="match status" value="1"/>
</dbReference>
<name>A0AAE0JEB9_9PEZI</name>
<evidence type="ECO:0000313" key="3">
    <source>
        <dbReference type="Proteomes" id="UP001278500"/>
    </source>
</evidence>
<dbReference type="GeneID" id="87864215"/>
<protein>
    <recommendedName>
        <fullName evidence="1">BTB domain-containing protein</fullName>
    </recommendedName>
</protein>
<dbReference type="RefSeq" id="XP_062681088.1">
    <property type="nucleotide sequence ID" value="XM_062827061.1"/>
</dbReference>
<sequence length="271" mass="31517">MITMSTNLDFTTYFNSPLFSDATIAYYNHHTGDKCHIPVHRLILSLQSPFFAAAFSLPFRESSDPDPLITLHDDDPDALVSAIRWCYGHSLYQIESDEEMETQLAYKDLITMRFTSEEERQVAGLLGHFMRVYGVADKYDIARLREEVVSHYERLAPLVVMHKQEEGVFEDMVEVVYGLGKGDKLRKRFLGGVAREVYPLVAGKDSKERVKKVLRMGNDWELEEVERVVRGCIFKIRTVGMGKEWKKEFMRDVKRKVRREVKKRWRGVDKG</sequence>
<evidence type="ECO:0000259" key="1">
    <source>
        <dbReference type="PROSITE" id="PS50097"/>
    </source>
</evidence>
<proteinExistence type="predicted"/>
<dbReference type="InterPro" id="IPR011333">
    <property type="entry name" value="SKP1/BTB/POZ_sf"/>
</dbReference>
<dbReference type="AlphaFoldDB" id="A0AAE0JEB9"/>
<comment type="caution">
    <text evidence="2">The sequence shown here is derived from an EMBL/GenBank/DDBJ whole genome shotgun (WGS) entry which is preliminary data.</text>
</comment>
<dbReference type="PANTHER" id="PTHR47843">
    <property type="entry name" value="BTB DOMAIN-CONTAINING PROTEIN-RELATED"/>
    <property type="match status" value="1"/>
</dbReference>
<evidence type="ECO:0000313" key="2">
    <source>
        <dbReference type="EMBL" id="KAK3343295.1"/>
    </source>
</evidence>
<reference evidence="2" key="1">
    <citation type="journal article" date="2023" name="Mol. Phylogenet. Evol.">
        <title>Genome-scale phylogeny and comparative genomics of the fungal order Sordariales.</title>
        <authorList>
            <person name="Hensen N."/>
            <person name="Bonometti L."/>
            <person name="Westerberg I."/>
            <person name="Brannstrom I.O."/>
            <person name="Guillou S."/>
            <person name="Cros-Aarteil S."/>
            <person name="Calhoun S."/>
            <person name="Haridas S."/>
            <person name="Kuo A."/>
            <person name="Mondo S."/>
            <person name="Pangilinan J."/>
            <person name="Riley R."/>
            <person name="LaButti K."/>
            <person name="Andreopoulos B."/>
            <person name="Lipzen A."/>
            <person name="Chen C."/>
            <person name="Yan M."/>
            <person name="Daum C."/>
            <person name="Ng V."/>
            <person name="Clum A."/>
            <person name="Steindorff A."/>
            <person name="Ohm R.A."/>
            <person name="Martin F."/>
            <person name="Silar P."/>
            <person name="Natvig D.O."/>
            <person name="Lalanne C."/>
            <person name="Gautier V."/>
            <person name="Ament-Velasquez S.L."/>
            <person name="Kruys A."/>
            <person name="Hutchinson M.I."/>
            <person name="Powell A.J."/>
            <person name="Barry K."/>
            <person name="Miller A.N."/>
            <person name="Grigoriev I.V."/>
            <person name="Debuchy R."/>
            <person name="Gladieux P."/>
            <person name="Hiltunen Thoren M."/>
            <person name="Johannesson H."/>
        </authorList>
    </citation>
    <scope>NUCLEOTIDE SEQUENCE</scope>
    <source>
        <strain evidence="2">CBS 560.94</strain>
    </source>
</reference>
<dbReference type="InterPro" id="IPR000210">
    <property type="entry name" value="BTB/POZ_dom"/>
</dbReference>
<dbReference type="SUPFAM" id="SSF54695">
    <property type="entry name" value="POZ domain"/>
    <property type="match status" value="1"/>
</dbReference>
<dbReference type="Gene3D" id="3.30.710.10">
    <property type="entry name" value="Potassium Channel Kv1.1, Chain A"/>
    <property type="match status" value="1"/>
</dbReference>
<reference evidence="2" key="2">
    <citation type="submission" date="2023-06" db="EMBL/GenBank/DDBJ databases">
        <authorList>
            <consortium name="Lawrence Berkeley National Laboratory"/>
            <person name="Haridas S."/>
            <person name="Hensen N."/>
            <person name="Bonometti L."/>
            <person name="Westerberg I."/>
            <person name="Brannstrom I.O."/>
            <person name="Guillou S."/>
            <person name="Cros-Aarteil S."/>
            <person name="Calhoun S."/>
            <person name="Kuo A."/>
            <person name="Mondo S."/>
            <person name="Pangilinan J."/>
            <person name="Riley R."/>
            <person name="Labutti K."/>
            <person name="Andreopoulos B."/>
            <person name="Lipzen A."/>
            <person name="Chen C."/>
            <person name="Yanf M."/>
            <person name="Daum C."/>
            <person name="Ng V."/>
            <person name="Clum A."/>
            <person name="Steindorff A."/>
            <person name="Ohm R."/>
            <person name="Martin F."/>
            <person name="Silar P."/>
            <person name="Natvig D."/>
            <person name="Lalanne C."/>
            <person name="Gautier V."/>
            <person name="Ament-Velasquez S.L."/>
            <person name="Kruys A."/>
            <person name="Hutchinson M.I."/>
            <person name="Powell A.J."/>
            <person name="Barry K."/>
            <person name="Miller A.N."/>
            <person name="Grigoriev I.V."/>
            <person name="Debuchy R."/>
            <person name="Gladieux P."/>
            <person name="Thoren M.H."/>
            <person name="Johannesson H."/>
        </authorList>
    </citation>
    <scope>NUCLEOTIDE SEQUENCE</scope>
    <source>
        <strain evidence="2">CBS 560.94</strain>
    </source>
</reference>
<accession>A0AAE0JEB9</accession>